<evidence type="ECO:0000259" key="10">
    <source>
        <dbReference type="Pfam" id="PF16363"/>
    </source>
</evidence>
<comment type="cofactor">
    <cofactor evidence="2 9">
        <name>NAD(+)</name>
        <dbReference type="ChEBI" id="CHEBI:57540"/>
    </cofactor>
</comment>
<dbReference type="SUPFAM" id="SSF51735">
    <property type="entry name" value="NAD(P)-binding Rossmann-fold domains"/>
    <property type="match status" value="1"/>
</dbReference>
<dbReference type="NCBIfam" id="TIGR01179">
    <property type="entry name" value="galE"/>
    <property type="match status" value="1"/>
</dbReference>
<dbReference type="Gene3D" id="3.40.50.720">
    <property type="entry name" value="NAD(P)-binding Rossmann-like Domain"/>
    <property type="match status" value="1"/>
</dbReference>
<evidence type="ECO:0000256" key="5">
    <source>
        <dbReference type="ARBA" id="ARBA00013189"/>
    </source>
</evidence>
<reference evidence="11 12" key="1">
    <citation type="submission" date="2024-09" db="EMBL/GenBank/DDBJ databases">
        <authorList>
            <person name="Sun Q."/>
            <person name="Mori K."/>
        </authorList>
    </citation>
    <scope>NUCLEOTIDE SEQUENCE [LARGE SCALE GENOMIC DNA]</scope>
    <source>
        <strain evidence="11 12">CCM 8545</strain>
    </source>
</reference>
<dbReference type="Gene3D" id="3.90.25.10">
    <property type="entry name" value="UDP-galactose 4-epimerase, domain 1"/>
    <property type="match status" value="1"/>
</dbReference>
<evidence type="ECO:0000256" key="3">
    <source>
        <dbReference type="ARBA" id="ARBA00004947"/>
    </source>
</evidence>
<dbReference type="NCBIfam" id="NF007956">
    <property type="entry name" value="PRK10675.1"/>
    <property type="match status" value="1"/>
</dbReference>
<comment type="catalytic activity">
    <reaction evidence="1 9">
        <text>UDP-alpha-D-glucose = UDP-alpha-D-galactose</text>
        <dbReference type="Rhea" id="RHEA:22168"/>
        <dbReference type="ChEBI" id="CHEBI:58885"/>
        <dbReference type="ChEBI" id="CHEBI:66914"/>
        <dbReference type="EC" id="5.1.3.2"/>
    </reaction>
</comment>
<dbReference type="EC" id="5.1.3.2" evidence="5 9"/>
<evidence type="ECO:0000256" key="8">
    <source>
        <dbReference type="ARBA" id="ARBA00023235"/>
    </source>
</evidence>
<proteinExistence type="inferred from homology"/>
<dbReference type="RefSeq" id="WP_385878288.1">
    <property type="nucleotide sequence ID" value="NZ_JBHLXE010000111.1"/>
</dbReference>
<protein>
    <recommendedName>
        <fullName evidence="6 9">UDP-glucose 4-epimerase</fullName>
        <ecNumber evidence="5 9">5.1.3.2</ecNumber>
    </recommendedName>
</protein>
<organism evidence="11 12">
    <name type="scientific">Thorsellia kenyensis</name>
    <dbReference type="NCBI Taxonomy" id="1549888"/>
    <lineage>
        <taxon>Bacteria</taxon>
        <taxon>Pseudomonadati</taxon>
        <taxon>Pseudomonadota</taxon>
        <taxon>Gammaproteobacteria</taxon>
        <taxon>Enterobacterales</taxon>
        <taxon>Thorselliaceae</taxon>
        <taxon>Thorsellia</taxon>
    </lineage>
</organism>
<dbReference type="PANTHER" id="PTHR43725">
    <property type="entry name" value="UDP-GLUCOSE 4-EPIMERASE"/>
    <property type="match status" value="1"/>
</dbReference>
<evidence type="ECO:0000256" key="6">
    <source>
        <dbReference type="ARBA" id="ARBA00018569"/>
    </source>
</evidence>
<dbReference type="CDD" id="cd05247">
    <property type="entry name" value="UDP_G4E_1_SDR_e"/>
    <property type="match status" value="1"/>
</dbReference>
<dbReference type="EMBL" id="JBHLXE010000111">
    <property type="protein sequence ID" value="MFC0180971.1"/>
    <property type="molecule type" value="Genomic_DNA"/>
</dbReference>
<dbReference type="GO" id="GO:0003978">
    <property type="term" value="F:UDP-glucose 4-epimerase activity"/>
    <property type="evidence" value="ECO:0007669"/>
    <property type="project" value="UniProtKB-EC"/>
</dbReference>
<comment type="subunit">
    <text evidence="9">Homodimer.</text>
</comment>
<accession>A0ABV6CHI6</accession>
<evidence type="ECO:0000256" key="9">
    <source>
        <dbReference type="RuleBase" id="RU366046"/>
    </source>
</evidence>
<dbReference type="Pfam" id="PF16363">
    <property type="entry name" value="GDP_Man_Dehyd"/>
    <property type="match status" value="1"/>
</dbReference>
<dbReference type="InterPro" id="IPR005886">
    <property type="entry name" value="UDP_G4E"/>
</dbReference>
<gene>
    <name evidence="11" type="primary">galE</name>
    <name evidence="11" type="ORF">ACFFIT_12900</name>
</gene>
<dbReference type="Proteomes" id="UP001589758">
    <property type="component" value="Unassembled WGS sequence"/>
</dbReference>
<evidence type="ECO:0000313" key="11">
    <source>
        <dbReference type="EMBL" id="MFC0180971.1"/>
    </source>
</evidence>
<keyword evidence="8 9" id="KW-0413">Isomerase</keyword>
<evidence type="ECO:0000256" key="4">
    <source>
        <dbReference type="ARBA" id="ARBA00007637"/>
    </source>
</evidence>
<evidence type="ECO:0000256" key="7">
    <source>
        <dbReference type="ARBA" id="ARBA00023027"/>
    </source>
</evidence>
<comment type="pathway">
    <text evidence="3 9">Carbohydrate metabolism; galactose metabolism.</text>
</comment>
<sequence>MNILVTGGLGYIGSHTCIELINAGYHPIVFDNLSNAKKQVIDRIKTITGKEITFVEGDIRDESALSSLFEKYQFNCVIHFAGLKAVGESVQQPLKYYDVNVNGTLTLLRVMQHHNVYQLIFSSSATVYGIPDTVPIEESAPTGQTTNPYATSKYMVERVLEDTSASNPHWKFIILRYFNPVGAHQSGLIGEDPQGIPNNLMPFISQVAVGKRDKLSVYGNDYETKDGTGVRDYLHVVDLAKGHLSAVKYISTSKGTTAFNLGTGNGLSVLEVVEAFKEHNKVDIPYVITERRAGDIDSYYANNSKAKKLLNWQAELDLEDMVKDTWHWQSNNPNGYDE</sequence>
<keyword evidence="7 9" id="KW-0520">NAD</keyword>
<keyword evidence="12" id="KW-1185">Reference proteome</keyword>
<comment type="similarity">
    <text evidence="4 9">Belongs to the NAD(P)-dependent epimerase/dehydratase family.</text>
</comment>
<dbReference type="InterPro" id="IPR016040">
    <property type="entry name" value="NAD(P)-bd_dom"/>
</dbReference>
<comment type="caution">
    <text evidence="11">The sequence shown here is derived from an EMBL/GenBank/DDBJ whole genome shotgun (WGS) entry which is preliminary data.</text>
</comment>
<evidence type="ECO:0000256" key="2">
    <source>
        <dbReference type="ARBA" id="ARBA00001911"/>
    </source>
</evidence>
<dbReference type="PANTHER" id="PTHR43725:SF47">
    <property type="entry name" value="UDP-GLUCOSE 4-EPIMERASE"/>
    <property type="match status" value="1"/>
</dbReference>
<feature type="domain" description="NAD(P)-binding" evidence="10">
    <location>
        <begin position="4"/>
        <end position="325"/>
    </location>
</feature>
<evidence type="ECO:0000313" key="12">
    <source>
        <dbReference type="Proteomes" id="UP001589758"/>
    </source>
</evidence>
<dbReference type="InterPro" id="IPR036291">
    <property type="entry name" value="NAD(P)-bd_dom_sf"/>
</dbReference>
<name>A0ABV6CHI6_9GAMM</name>
<keyword evidence="9" id="KW-0119">Carbohydrate metabolism</keyword>
<evidence type="ECO:0000256" key="1">
    <source>
        <dbReference type="ARBA" id="ARBA00000083"/>
    </source>
</evidence>